<dbReference type="RefSeq" id="WP_135551271.1">
    <property type="nucleotide sequence ID" value="NZ_SPQQ01000011.1"/>
</dbReference>
<dbReference type="AlphaFoldDB" id="A0A4Z0QZR8"/>
<name>A0A4Z0QZR8_9FIRM</name>
<sequence length="125" mass="14808">MREHSAKDKYNFALYVPVIKYMNWENIDGRVKLYFSVKDPVRRFAGWLVKKSPANDLTFDELSSRTWLLVDGKRTIFEISKLVNMDSKDTMEESLRRVITFFRYIAKKGWITFKEANQEPNETSA</sequence>
<reference evidence="1 2" key="1">
    <citation type="submission" date="2019-03" db="EMBL/GenBank/DDBJ databases">
        <title>Draft Genome Sequence of Desulfosporosinus fructosivorans Strain 63.6F, Isolated from Marine Sediment in the Baltic Sea.</title>
        <authorList>
            <person name="Hausmann B."/>
            <person name="Vandieken V."/>
            <person name="Pjevac P."/>
            <person name="Schreck K."/>
            <person name="Herbold C.W."/>
            <person name="Loy A."/>
        </authorList>
    </citation>
    <scope>NUCLEOTIDE SEQUENCE [LARGE SCALE GENOMIC DNA]</scope>
    <source>
        <strain evidence="1 2">63.6F</strain>
    </source>
</reference>
<dbReference type="OrthoDB" id="308521at2"/>
<dbReference type="EMBL" id="SPQQ01000011">
    <property type="protein sequence ID" value="TGE35759.1"/>
    <property type="molecule type" value="Genomic_DNA"/>
</dbReference>
<dbReference type="Proteomes" id="UP000298460">
    <property type="component" value="Unassembled WGS sequence"/>
</dbReference>
<organism evidence="1 2">
    <name type="scientific">Desulfosporosinus fructosivorans</name>
    <dbReference type="NCBI Taxonomy" id="2018669"/>
    <lineage>
        <taxon>Bacteria</taxon>
        <taxon>Bacillati</taxon>
        <taxon>Bacillota</taxon>
        <taxon>Clostridia</taxon>
        <taxon>Eubacteriales</taxon>
        <taxon>Desulfitobacteriaceae</taxon>
        <taxon>Desulfosporosinus</taxon>
    </lineage>
</organism>
<evidence type="ECO:0000313" key="1">
    <source>
        <dbReference type="EMBL" id="TGE35759.1"/>
    </source>
</evidence>
<protein>
    <submittedName>
        <fullName evidence="1">PqqD family peptide modification chaperone</fullName>
    </submittedName>
</protein>
<comment type="caution">
    <text evidence="1">The sequence shown here is derived from an EMBL/GenBank/DDBJ whole genome shotgun (WGS) entry which is preliminary data.</text>
</comment>
<evidence type="ECO:0000313" key="2">
    <source>
        <dbReference type="Proteomes" id="UP000298460"/>
    </source>
</evidence>
<accession>A0A4Z0QZR8</accession>
<proteinExistence type="predicted"/>
<keyword evidence="2" id="KW-1185">Reference proteome</keyword>
<gene>
    <name evidence="1" type="ORF">E4K67_23645</name>
</gene>